<evidence type="ECO:0000256" key="1">
    <source>
        <dbReference type="SAM" id="Phobius"/>
    </source>
</evidence>
<evidence type="ECO:0000313" key="2">
    <source>
        <dbReference type="EMBL" id="DAD86890.1"/>
    </source>
</evidence>
<sequence length="76" mass="8611">MKVKIRVTKSLYVAAIFAAVMVTANTAFMVYNDFAKGTVSVTRDSLWCVGAIILWATVRTVRFMRTIGYYPGFHRK</sequence>
<accession>A0A8S5MXY3</accession>
<organism evidence="2">
    <name type="scientific">Siphoviridae sp. ctio73</name>
    <dbReference type="NCBI Taxonomy" id="2826435"/>
    <lineage>
        <taxon>Viruses</taxon>
        <taxon>Duplodnaviria</taxon>
        <taxon>Heunggongvirae</taxon>
        <taxon>Uroviricota</taxon>
        <taxon>Caudoviricetes</taxon>
    </lineage>
</organism>
<proteinExistence type="predicted"/>
<name>A0A8S5MXY3_9CAUD</name>
<keyword evidence="1" id="KW-0472">Membrane</keyword>
<keyword evidence="1" id="KW-1133">Transmembrane helix</keyword>
<keyword evidence="1" id="KW-0812">Transmembrane</keyword>
<reference evidence="2" key="1">
    <citation type="journal article" date="2021" name="Proc. Natl. Acad. Sci. U.S.A.">
        <title>A Catalog of Tens of Thousands of Viruses from Human Metagenomes Reveals Hidden Associations with Chronic Diseases.</title>
        <authorList>
            <person name="Tisza M.J."/>
            <person name="Buck C.B."/>
        </authorList>
    </citation>
    <scope>NUCLEOTIDE SEQUENCE</scope>
    <source>
        <strain evidence="2">Ctio73</strain>
    </source>
</reference>
<dbReference type="EMBL" id="BK015009">
    <property type="protein sequence ID" value="DAD86890.1"/>
    <property type="molecule type" value="Genomic_DNA"/>
</dbReference>
<feature type="transmembrane region" description="Helical" evidence="1">
    <location>
        <begin position="44"/>
        <end position="61"/>
    </location>
</feature>
<feature type="transmembrane region" description="Helical" evidence="1">
    <location>
        <begin position="12"/>
        <end position="32"/>
    </location>
</feature>
<protein>
    <submittedName>
        <fullName evidence="2">Uncharacterized protein</fullName>
    </submittedName>
</protein>